<accession>A0A543IQ55</accession>
<gene>
    <name evidence="2" type="ORF">FHX40_4868</name>
</gene>
<dbReference type="OrthoDB" id="288554at2"/>
<dbReference type="Proteomes" id="UP000319213">
    <property type="component" value="Unassembled WGS sequence"/>
</dbReference>
<dbReference type="InterPro" id="IPR049248">
    <property type="entry name" value="DUF6881"/>
</dbReference>
<dbReference type="AlphaFoldDB" id="A0A543IQ55"/>
<feature type="domain" description="DUF6881" evidence="1">
    <location>
        <begin position="2"/>
        <end position="89"/>
    </location>
</feature>
<dbReference type="RefSeq" id="WP_142262243.1">
    <property type="nucleotide sequence ID" value="NZ_BMPV01000002.1"/>
</dbReference>
<organism evidence="2 3">
    <name type="scientific">Thermopolyspora flexuosa</name>
    <dbReference type="NCBI Taxonomy" id="103836"/>
    <lineage>
        <taxon>Bacteria</taxon>
        <taxon>Bacillati</taxon>
        <taxon>Actinomycetota</taxon>
        <taxon>Actinomycetes</taxon>
        <taxon>Streptosporangiales</taxon>
        <taxon>Streptosporangiaceae</taxon>
        <taxon>Thermopolyspora</taxon>
    </lineage>
</organism>
<comment type="caution">
    <text evidence="2">The sequence shown here is derived from an EMBL/GenBank/DDBJ whole genome shotgun (WGS) entry which is preliminary data.</text>
</comment>
<sequence>MWYLKVAWSHSHADEPIELYSEVGDDGYETRKVQLFRDGRLEWANAETETDLTGLSECPVGSIEEIDSTPELSASTISKEEFEDIWRQAGGPTGE</sequence>
<proteinExistence type="predicted"/>
<evidence type="ECO:0000313" key="3">
    <source>
        <dbReference type="Proteomes" id="UP000319213"/>
    </source>
</evidence>
<name>A0A543IQ55_9ACTN</name>
<evidence type="ECO:0000313" key="2">
    <source>
        <dbReference type="EMBL" id="TQM72713.1"/>
    </source>
</evidence>
<evidence type="ECO:0000259" key="1">
    <source>
        <dbReference type="Pfam" id="PF21812"/>
    </source>
</evidence>
<keyword evidence="3" id="KW-1185">Reference proteome</keyword>
<protein>
    <recommendedName>
        <fullName evidence="1">DUF6881 domain-containing protein</fullName>
    </recommendedName>
</protein>
<dbReference type="Pfam" id="PF21812">
    <property type="entry name" value="DUF6881"/>
    <property type="match status" value="1"/>
</dbReference>
<reference evidence="2 3" key="1">
    <citation type="submission" date="2019-06" db="EMBL/GenBank/DDBJ databases">
        <title>Sequencing the genomes of 1000 actinobacteria strains.</title>
        <authorList>
            <person name="Klenk H.-P."/>
        </authorList>
    </citation>
    <scope>NUCLEOTIDE SEQUENCE [LARGE SCALE GENOMIC DNA]</scope>
    <source>
        <strain evidence="2 3">DSM 43186</strain>
    </source>
</reference>
<dbReference type="EMBL" id="VFPQ01000002">
    <property type="protein sequence ID" value="TQM72713.1"/>
    <property type="molecule type" value="Genomic_DNA"/>
</dbReference>